<evidence type="ECO:0000259" key="2">
    <source>
        <dbReference type="Pfam" id="PF01425"/>
    </source>
</evidence>
<evidence type="ECO:0000313" key="3">
    <source>
        <dbReference type="EMBL" id="UNM97072.1"/>
    </source>
</evidence>
<protein>
    <submittedName>
        <fullName evidence="3">Amidase</fullName>
    </submittedName>
</protein>
<dbReference type="InterPro" id="IPR020556">
    <property type="entry name" value="Amidase_CS"/>
</dbReference>
<evidence type="ECO:0000256" key="1">
    <source>
        <dbReference type="ARBA" id="ARBA00009199"/>
    </source>
</evidence>
<dbReference type="SUPFAM" id="SSF75304">
    <property type="entry name" value="Amidase signature (AS) enzymes"/>
    <property type="match status" value="1"/>
</dbReference>
<dbReference type="InterPro" id="IPR023631">
    <property type="entry name" value="Amidase_dom"/>
</dbReference>
<dbReference type="InterPro" id="IPR000120">
    <property type="entry name" value="Amidase"/>
</dbReference>
<sequence>MSNPILFLPVSELAKKIQSRELTSVELTKLFLDHSHELNPTLNAYISFRDEKALADAAKMDAEILAGNYRGLLHGIPMAIKDNIYVGNEVTTMASKYHENFVSEDDASVVENLKNAGVVLIGKLNMHEYAWGITNNSPHFGPVKNPWNLSKIPGGSSGGTGAAVSAGLTPVSLGTDTAGSIRIPSSACGIVGLKPTHGLVPKYGCFPLAWTLDHIGPMTKTVEDAAIVLQAIAGFDSRDPVSKKIDTIDYLAGIDSPLAGRVIGIEEDYFFKDVDAPIEAMIRELLAKLEANGAVVKKVKIPALRYSEYVELATSLSEASAIHYEQLKKDPNHYGEDIRMLFELGLLFDSVDYLQAQQLRSELKAEFTKVFEEIDVLIAPTLPSLPNDIGSDLVMINGKEEDVLNNTIRMTGPSNLTGLPALSMPIGLVDGLPVGMQIIGDAFDEKTIFNIAKNIEKLVQFEGVPPIIK</sequence>
<name>A0ABY3X7P1_9GAMM</name>
<dbReference type="Gene3D" id="3.90.1300.10">
    <property type="entry name" value="Amidase signature (AS) domain"/>
    <property type="match status" value="1"/>
</dbReference>
<gene>
    <name evidence="3" type="ORF">MMG00_04255</name>
</gene>
<comment type="similarity">
    <text evidence="1">Belongs to the amidase family.</text>
</comment>
<evidence type="ECO:0000313" key="4">
    <source>
        <dbReference type="Proteomes" id="UP000829542"/>
    </source>
</evidence>
<dbReference type="PANTHER" id="PTHR11895">
    <property type="entry name" value="TRANSAMIDASE"/>
    <property type="match status" value="1"/>
</dbReference>
<dbReference type="Pfam" id="PF01425">
    <property type="entry name" value="Amidase"/>
    <property type="match status" value="1"/>
</dbReference>
<accession>A0ABY3X7P1</accession>
<dbReference type="EMBL" id="CP093379">
    <property type="protein sequence ID" value="UNM97072.1"/>
    <property type="molecule type" value="Genomic_DNA"/>
</dbReference>
<keyword evidence="4" id="KW-1185">Reference proteome</keyword>
<organism evidence="3 4">
    <name type="scientific">Ignatzschineria rhizosphaerae</name>
    <dbReference type="NCBI Taxonomy" id="2923279"/>
    <lineage>
        <taxon>Bacteria</taxon>
        <taxon>Pseudomonadati</taxon>
        <taxon>Pseudomonadota</taxon>
        <taxon>Gammaproteobacteria</taxon>
        <taxon>Cardiobacteriales</taxon>
        <taxon>Ignatzschineriaceae</taxon>
        <taxon>Ignatzschineria</taxon>
    </lineage>
</organism>
<dbReference type="Proteomes" id="UP000829542">
    <property type="component" value="Chromosome"/>
</dbReference>
<reference evidence="3 4" key="1">
    <citation type="submission" date="2022-03" db="EMBL/GenBank/DDBJ databases">
        <title>Ignatzschineria rhizosphaerae HR5S32.</title>
        <authorList>
            <person name="Sun J.Q."/>
            <person name="Feng J.Y."/>
        </authorList>
    </citation>
    <scope>NUCLEOTIDE SEQUENCE [LARGE SCALE GENOMIC DNA]</scope>
    <source>
        <strain evidence="3 4">HR5S32</strain>
    </source>
</reference>
<dbReference type="RefSeq" id="WP_242151874.1">
    <property type="nucleotide sequence ID" value="NZ_CP093379.1"/>
</dbReference>
<feature type="domain" description="Amidase" evidence="2">
    <location>
        <begin position="26"/>
        <end position="448"/>
    </location>
</feature>
<dbReference type="PANTHER" id="PTHR11895:SF7">
    <property type="entry name" value="GLUTAMYL-TRNA(GLN) AMIDOTRANSFERASE SUBUNIT A, MITOCHONDRIAL"/>
    <property type="match status" value="1"/>
</dbReference>
<dbReference type="InterPro" id="IPR036928">
    <property type="entry name" value="AS_sf"/>
</dbReference>
<proteinExistence type="inferred from homology"/>
<dbReference type="PROSITE" id="PS00571">
    <property type="entry name" value="AMIDASES"/>
    <property type="match status" value="1"/>
</dbReference>